<dbReference type="Gene3D" id="1.10.60.10">
    <property type="entry name" value="Iron dependent repressor, metal binding and dimerisation domain"/>
    <property type="match status" value="1"/>
</dbReference>
<dbReference type="InterPro" id="IPR022689">
    <property type="entry name" value="Iron_dep_repressor"/>
</dbReference>
<dbReference type="GO" id="GO:0003700">
    <property type="term" value="F:DNA-binding transcription factor activity"/>
    <property type="evidence" value="ECO:0007669"/>
    <property type="project" value="InterPro"/>
</dbReference>
<dbReference type="InterPro" id="IPR036421">
    <property type="entry name" value="Fe_dep_repressor_sf"/>
</dbReference>
<name>A0A412FX29_9FIRM</name>
<comment type="caution">
    <text evidence="6">The sequence shown here is derived from an EMBL/GenBank/DDBJ whole genome shotgun (WGS) entry which is preliminary data.</text>
</comment>
<dbReference type="InterPro" id="IPR022687">
    <property type="entry name" value="HTH_DTXR"/>
</dbReference>
<keyword evidence="4" id="KW-0804">Transcription</keyword>
<dbReference type="PANTHER" id="PTHR33238:SF7">
    <property type="entry name" value="IRON-DEPENDENT TRANSCRIPTIONAL REGULATOR"/>
    <property type="match status" value="1"/>
</dbReference>
<dbReference type="GO" id="GO:0046914">
    <property type="term" value="F:transition metal ion binding"/>
    <property type="evidence" value="ECO:0007669"/>
    <property type="project" value="InterPro"/>
</dbReference>
<dbReference type="PANTHER" id="PTHR33238">
    <property type="entry name" value="IRON (METAL) DEPENDENT REPRESSOR, DTXR FAMILY"/>
    <property type="match status" value="1"/>
</dbReference>
<dbReference type="GeneID" id="83016044"/>
<dbReference type="FunFam" id="1.10.60.10:FF:000005">
    <property type="entry name" value="Transcriptional regulator MntR protein"/>
    <property type="match status" value="1"/>
</dbReference>
<evidence type="ECO:0000313" key="7">
    <source>
        <dbReference type="Proteomes" id="UP000284178"/>
    </source>
</evidence>
<reference evidence="6 7" key="1">
    <citation type="submission" date="2018-08" db="EMBL/GenBank/DDBJ databases">
        <title>A genome reference for cultivated species of the human gut microbiota.</title>
        <authorList>
            <person name="Zou Y."/>
            <person name="Xue W."/>
            <person name="Luo G."/>
        </authorList>
    </citation>
    <scope>NUCLEOTIDE SEQUENCE [LARGE SCALE GENOMIC DNA]</scope>
    <source>
        <strain evidence="6 7">AF24-29</strain>
    </source>
</reference>
<dbReference type="Proteomes" id="UP000284178">
    <property type="component" value="Unassembled WGS sequence"/>
</dbReference>
<keyword evidence="7" id="KW-1185">Reference proteome</keyword>
<keyword evidence="3" id="KW-0238">DNA-binding</keyword>
<dbReference type="SMART" id="SM00529">
    <property type="entry name" value="HTH_DTXR"/>
    <property type="match status" value="1"/>
</dbReference>
<dbReference type="EMBL" id="QRUP01000014">
    <property type="protein sequence ID" value="RGR72711.1"/>
    <property type="molecule type" value="Genomic_DNA"/>
</dbReference>
<evidence type="ECO:0000256" key="2">
    <source>
        <dbReference type="ARBA" id="ARBA00023015"/>
    </source>
</evidence>
<evidence type="ECO:0000313" key="6">
    <source>
        <dbReference type="EMBL" id="RGR72711.1"/>
    </source>
</evidence>
<evidence type="ECO:0000256" key="1">
    <source>
        <dbReference type="ARBA" id="ARBA00007871"/>
    </source>
</evidence>
<dbReference type="PROSITE" id="PS50944">
    <property type="entry name" value="HTH_DTXR"/>
    <property type="match status" value="1"/>
</dbReference>
<evidence type="ECO:0000256" key="3">
    <source>
        <dbReference type="ARBA" id="ARBA00023125"/>
    </source>
</evidence>
<dbReference type="SUPFAM" id="SSF47979">
    <property type="entry name" value="Iron-dependent repressor protein, dimerization domain"/>
    <property type="match status" value="1"/>
</dbReference>
<dbReference type="InterPro" id="IPR036388">
    <property type="entry name" value="WH-like_DNA-bd_sf"/>
</dbReference>
<dbReference type="InterPro" id="IPR001367">
    <property type="entry name" value="Fe_dep_repressor"/>
</dbReference>
<dbReference type="Pfam" id="PF02742">
    <property type="entry name" value="Fe_dep_repr_C"/>
    <property type="match status" value="1"/>
</dbReference>
<dbReference type="AlphaFoldDB" id="A0A412FX29"/>
<dbReference type="RefSeq" id="WP_117895386.1">
    <property type="nucleotide sequence ID" value="NZ_CABJCV010000014.1"/>
</dbReference>
<protein>
    <submittedName>
        <fullName evidence="6">Metal-dependent transcriptional regulator</fullName>
    </submittedName>
</protein>
<organism evidence="6 7">
    <name type="scientific">Holdemania filiformis</name>
    <dbReference type="NCBI Taxonomy" id="61171"/>
    <lineage>
        <taxon>Bacteria</taxon>
        <taxon>Bacillati</taxon>
        <taxon>Bacillota</taxon>
        <taxon>Erysipelotrichia</taxon>
        <taxon>Erysipelotrichales</taxon>
        <taxon>Erysipelotrichaceae</taxon>
        <taxon>Holdemania</taxon>
    </lineage>
</organism>
<dbReference type="SUPFAM" id="SSF46785">
    <property type="entry name" value="Winged helix' DNA-binding domain"/>
    <property type="match status" value="1"/>
</dbReference>
<dbReference type="GO" id="GO:0046983">
    <property type="term" value="F:protein dimerization activity"/>
    <property type="evidence" value="ECO:0007669"/>
    <property type="project" value="InterPro"/>
</dbReference>
<accession>A0A412FX29</accession>
<comment type="similarity">
    <text evidence="1">Belongs to the DtxR/MntR family.</text>
</comment>
<evidence type="ECO:0000259" key="5">
    <source>
        <dbReference type="PROSITE" id="PS50944"/>
    </source>
</evidence>
<dbReference type="Gene3D" id="1.10.10.10">
    <property type="entry name" value="Winged helix-like DNA-binding domain superfamily/Winged helix DNA-binding domain"/>
    <property type="match status" value="1"/>
</dbReference>
<evidence type="ECO:0000256" key="4">
    <source>
        <dbReference type="ARBA" id="ARBA00023163"/>
    </source>
</evidence>
<dbReference type="Pfam" id="PF01325">
    <property type="entry name" value="Fe_dep_repress"/>
    <property type="match status" value="1"/>
</dbReference>
<dbReference type="InterPro" id="IPR036390">
    <property type="entry name" value="WH_DNA-bd_sf"/>
</dbReference>
<sequence length="133" mass="15290">MERINESSENYLESILILEQRNPSVRMSDIAAMLHVSKPSVNKAMGVLKDAGYIHQEVYGTIHLTEAGRQYAEKVYSRHVLFKRFLTEVLEIDEATAEEDACHMEHCVSDETMDKLRIFLTEALERSEQKSSQ</sequence>
<keyword evidence="2" id="KW-0805">Transcription regulation</keyword>
<dbReference type="GO" id="GO:0003677">
    <property type="term" value="F:DNA binding"/>
    <property type="evidence" value="ECO:0007669"/>
    <property type="project" value="UniProtKB-KW"/>
</dbReference>
<gene>
    <name evidence="6" type="ORF">DWY25_11640</name>
</gene>
<proteinExistence type="inferred from homology"/>
<dbReference type="InterPro" id="IPR050536">
    <property type="entry name" value="DtxR_MntR_Metal-Reg"/>
</dbReference>
<feature type="domain" description="HTH dtxR-type" evidence="5">
    <location>
        <begin position="1"/>
        <end position="65"/>
    </location>
</feature>